<evidence type="ECO:0000313" key="2">
    <source>
        <dbReference type="Proteomes" id="UP001497444"/>
    </source>
</evidence>
<evidence type="ECO:0000313" key="1">
    <source>
        <dbReference type="EMBL" id="CAK9257798.1"/>
    </source>
</evidence>
<proteinExistence type="predicted"/>
<dbReference type="Proteomes" id="UP001497444">
    <property type="component" value="Chromosome 11"/>
</dbReference>
<organism evidence="1 2">
    <name type="scientific">Sphagnum jensenii</name>
    <dbReference type="NCBI Taxonomy" id="128206"/>
    <lineage>
        <taxon>Eukaryota</taxon>
        <taxon>Viridiplantae</taxon>
        <taxon>Streptophyta</taxon>
        <taxon>Embryophyta</taxon>
        <taxon>Bryophyta</taxon>
        <taxon>Sphagnophytina</taxon>
        <taxon>Sphagnopsida</taxon>
        <taxon>Sphagnales</taxon>
        <taxon>Sphagnaceae</taxon>
        <taxon>Sphagnum</taxon>
    </lineage>
</organism>
<reference evidence="1" key="1">
    <citation type="submission" date="2024-02" db="EMBL/GenBank/DDBJ databases">
        <authorList>
            <consortium name="ELIXIR-Norway"/>
            <consortium name="Elixir Norway"/>
        </authorList>
    </citation>
    <scope>NUCLEOTIDE SEQUENCE</scope>
</reference>
<dbReference type="EMBL" id="OZ020106">
    <property type="protein sequence ID" value="CAK9257798.1"/>
    <property type="molecule type" value="Genomic_DNA"/>
</dbReference>
<sequence length="111" mass="12544">MMVADCLLKMSVDEENDRGRGVAAELIENRRSVAALSRRSKELVGILGWRIAAANGNGEDDATHIWRPYREPPDLFRFLRRSAQRHSSSFCSQRSFLFCRRAAASDSNAED</sequence>
<accession>A0ABP0VTJ8</accession>
<keyword evidence="2" id="KW-1185">Reference proteome</keyword>
<gene>
    <name evidence="1" type="ORF">CSSPJE1EN1_LOCUS3276</name>
</gene>
<protein>
    <submittedName>
        <fullName evidence="1">Uncharacterized protein</fullName>
    </submittedName>
</protein>
<name>A0ABP0VTJ8_9BRYO</name>